<organism evidence="5 6">
    <name type="scientific">Thalassospira mesophila</name>
    <dbReference type="NCBI Taxonomy" id="1293891"/>
    <lineage>
        <taxon>Bacteria</taxon>
        <taxon>Pseudomonadati</taxon>
        <taxon>Pseudomonadota</taxon>
        <taxon>Alphaproteobacteria</taxon>
        <taxon>Rhodospirillales</taxon>
        <taxon>Thalassospiraceae</taxon>
        <taxon>Thalassospira</taxon>
    </lineage>
</organism>
<reference evidence="5 6" key="1">
    <citation type="submission" date="2014-03" db="EMBL/GenBank/DDBJ databases">
        <title>The draft genome sequence of Thalassospira mesophila JCM 18969.</title>
        <authorList>
            <person name="Lai Q."/>
            <person name="Shao Z."/>
        </authorList>
    </citation>
    <scope>NUCLEOTIDE SEQUENCE [LARGE SCALE GENOMIC DNA]</scope>
    <source>
        <strain evidence="5 6">JCM 18969</strain>
    </source>
</reference>
<dbReference type="Pfam" id="PF07729">
    <property type="entry name" value="FCD"/>
    <property type="match status" value="1"/>
</dbReference>
<dbReference type="SMART" id="SM00345">
    <property type="entry name" value="HTH_GNTR"/>
    <property type="match status" value="1"/>
</dbReference>
<dbReference type="PANTHER" id="PTHR43537">
    <property type="entry name" value="TRANSCRIPTIONAL REGULATOR, GNTR FAMILY"/>
    <property type="match status" value="1"/>
</dbReference>
<dbReference type="GO" id="GO:0003700">
    <property type="term" value="F:DNA-binding transcription factor activity"/>
    <property type="evidence" value="ECO:0007669"/>
    <property type="project" value="InterPro"/>
</dbReference>
<dbReference type="PROSITE" id="PS50949">
    <property type="entry name" value="HTH_GNTR"/>
    <property type="match status" value="1"/>
</dbReference>
<dbReference type="SMART" id="SM00895">
    <property type="entry name" value="FCD"/>
    <property type="match status" value="1"/>
</dbReference>
<dbReference type="InterPro" id="IPR036388">
    <property type="entry name" value="WH-like_DNA-bd_sf"/>
</dbReference>
<evidence type="ECO:0000256" key="2">
    <source>
        <dbReference type="ARBA" id="ARBA00023125"/>
    </source>
</evidence>
<dbReference type="SUPFAM" id="SSF46785">
    <property type="entry name" value="Winged helix' DNA-binding domain"/>
    <property type="match status" value="1"/>
</dbReference>
<dbReference type="Proteomes" id="UP000193391">
    <property type="component" value="Unassembled WGS sequence"/>
</dbReference>
<proteinExistence type="predicted"/>
<evidence type="ECO:0000256" key="1">
    <source>
        <dbReference type="ARBA" id="ARBA00023015"/>
    </source>
</evidence>
<name>A0A1Y2KY90_9PROT</name>
<keyword evidence="2" id="KW-0238">DNA-binding</keyword>
<dbReference type="Gene3D" id="1.10.10.10">
    <property type="entry name" value="Winged helix-like DNA-binding domain superfamily/Winged helix DNA-binding domain"/>
    <property type="match status" value="1"/>
</dbReference>
<dbReference type="InterPro" id="IPR008920">
    <property type="entry name" value="TF_FadR/GntR_C"/>
</dbReference>
<sequence>MNTRKKKLSRLLLPEQVAETLREMIIVGDLPWGKKVPVTALAAQLEVSPTPLREALKVLASENLVELLPNRGARVCAYTKEDARDLFEVIAGLESLAARLAATRITAQELGQLQDMHQTMHAAYERHDKDAYFPLNSAIHDLIVDYARNPVLSSSRAKLMVRANRGRFIAIADPYRWREALDEHDQLMDAFEKRDADAAAAIWQVHLDHTGIATVKALSDASLEPAEQEND</sequence>
<evidence type="ECO:0000256" key="3">
    <source>
        <dbReference type="ARBA" id="ARBA00023163"/>
    </source>
</evidence>
<gene>
    <name evidence="5" type="ORF">TMES_14455</name>
</gene>
<dbReference type="Pfam" id="PF00392">
    <property type="entry name" value="GntR"/>
    <property type="match status" value="1"/>
</dbReference>
<dbReference type="EMBL" id="JFKA01000006">
    <property type="protein sequence ID" value="OSQ37412.1"/>
    <property type="molecule type" value="Genomic_DNA"/>
</dbReference>
<dbReference type="InterPro" id="IPR000524">
    <property type="entry name" value="Tscrpt_reg_HTH_GntR"/>
</dbReference>
<dbReference type="STRING" id="1293891.TMES_14455"/>
<feature type="domain" description="HTH gntR-type" evidence="4">
    <location>
        <begin position="11"/>
        <end position="78"/>
    </location>
</feature>
<comment type="caution">
    <text evidence="5">The sequence shown here is derived from an EMBL/GenBank/DDBJ whole genome shotgun (WGS) entry which is preliminary data.</text>
</comment>
<evidence type="ECO:0000313" key="5">
    <source>
        <dbReference type="EMBL" id="OSQ37412.1"/>
    </source>
</evidence>
<dbReference type="SUPFAM" id="SSF48008">
    <property type="entry name" value="GntR ligand-binding domain-like"/>
    <property type="match status" value="1"/>
</dbReference>
<dbReference type="CDD" id="cd07377">
    <property type="entry name" value="WHTH_GntR"/>
    <property type="match status" value="1"/>
</dbReference>
<dbReference type="Gene3D" id="1.20.120.530">
    <property type="entry name" value="GntR ligand-binding domain-like"/>
    <property type="match status" value="1"/>
</dbReference>
<keyword evidence="1" id="KW-0805">Transcription regulation</keyword>
<evidence type="ECO:0000313" key="6">
    <source>
        <dbReference type="Proteomes" id="UP000193391"/>
    </source>
</evidence>
<evidence type="ECO:0000259" key="4">
    <source>
        <dbReference type="PROSITE" id="PS50949"/>
    </source>
</evidence>
<dbReference type="InterPro" id="IPR036390">
    <property type="entry name" value="WH_DNA-bd_sf"/>
</dbReference>
<dbReference type="GO" id="GO:0003677">
    <property type="term" value="F:DNA binding"/>
    <property type="evidence" value="ECO:0007669"/>
    <property type="project" value="UniProtKB-KW"/>
</dbReference>
<accession>A0A1Y2KY90</accession>
<protein>
    <recommendedName>
        <fullName evidence="4">HTH gntR-type domain-containing protein</fullName>
    </recommendedName>
</protein>
<dbReference type="PANTHER" id="PTHR43537:SF50">
    <property type="entry name" value="TRANSCRIPTIONAL REGULATORY PROTEIN"/>
    <property type="match status" value="1"/>
</dbReference>
<keyword evidence="6" id="KW-1185">Reference proteome</keyword>
<dbReference type="InterPro" id="IPR011711">
    <property type="entry name" value="GntR_C"/>
</dbReference>
<keyword evidence="3" id="KW-0804">Transcription</keyword>
<dbReference type="AlphaFoldDB" id="A0A1Y2KY90"/>